<sequence>MKSFTRLAGAVGVAGLLAACSVAGHPGHSDRRADTRDVAALRFIGEQRIALKTRFAGTTVGGISGVDYDARRGDWVFVSDDRSSFDPARFYRATLRFTPTSFDAVTLTDVHYFRQGDGSTYPDVKRQAVAGGVVADIESVRVDPRDGSIWYSSEGDRRLGLDPFVRQAGADGALRAELPLPPMFKVHPDAERGVRNNLAFEGLAFAPDGASLWVAMEAPLYEDGPLPTPQHGALARITHVDRAGRVLAQYAYPVDPIPATPGDGKPADNGISEITATGPHTLLVLERSAVQGEDGSYRNYIRLYEADVRGATDVATLPALAGAAVAPVAKRLVLDFNTLGLPVLDNVEAFGFGPQLPNGHATLLFVTDDNFSKNQVTQLLLFEVLPPHVSDPRP</sequence>
<dbReference type="PROSITE" id="PS51257">
    <property type="entry name" value="PROKAR_LIPOPROTEIN"/>
    <property type="match status" value="1"/>
</dbReference>
<dbReference type="OrthoDB" id="9798539at2"/>
<feature type="domain" description="Phytase-like" evidence="1">
    <location>
        <begin position="58"/>
        <end position="371"/>
    </location>
</feature>
<dbReference type="EMBL" id="CP046904">
    <property type="protein sequence ID" value="QGZ38545.1"/>
    <property type="molecule type" value="Genomic_DNA"/>
</dbReference>
<accession>A0A562Q0P9</accession>
<dbReference type="SUPFAM" id="SSF63825">
    <property type="entry name" value="YWTD domain"/>
    <property type="match status" value="1"/>
</dbReference>
<reference evidence="2 5" key="3">
    <citation type="submission" date="2019-12" db="EMBL/GenBank/DDBJ databases">
        <title>Draft Genome Sequences of Six Type Strains of the Genus Massilia.</title>
        <authorList>
            <person name="Miess H."/>
            <person name="Frediansyah A."/>
            <person name="Goeker M."/>
            <person name="Gross H."/>
        </authorList>
    </citation>
    <scope>NUCLEOTIDE SEQUENCE [LARGE SCALE GENOMIC DNA]</scope>
    <source>
        <strain evidence="2 5">DSM 26639</strain>
    </source>
</reference>
<name>A0A562Q0P9_9BURK</name>
<gene>
    <name evidence="2" type="ORF">GO485_05390</name>
    <name evidence="3" type="ORF">IP92_01119</name>
</gene>
<protein>
    <submittedName>
        <fullName evidence="2">Esterase-like activity of phytase family protein</fullName>
    </submittedName>
</protein>
<dbReference type="AlphaFoldDB" id="A0A562Q0P9"/>
<dbReference type="InterPro" id="IPR027372">
    <property type="entry name" value="Phytase-like_dom"/>
</dbReference>
<organism evidence="3 4">
    <name type="scientific">Pseudoduganella flava</name>
    <dbReference type="NCBI Taxonomy" id="871742"/>
    <lineage>
        <taxon>Bacteria</taxon>
        <taxon>Pseudomonadati</taxon>
        <taxon>Pseudomonadota</taxon>
        <taxon>Betaproteobacteria</taxon>
        <taxon>Burkholderiales</taxon>
        <taxon>Oxalobacteraceae</taxon>
        <taxon>Telluria group</taxon>
        <taxon>Pseudoduganella</taxon>
    </lineage>
</organism>
<dbReference type="PANTHER" id="PTHR37957:SF1">
    <property type="entry name" value="PHYTASE-LIKE DOMAIN-CONTAINING PROTEIN"/>
    <property type="match status" value="1"/>
</dbReference>
<evidence type="ECO:0000313" key="4">
    <source>
        <dbReference type="Proteomes" id="UP000315112"/>
    </source>
</evidence>
<evidence type="ECO:0000313" key="2">
    <source>
        <dbReference type="EMBL" id="QGZ38545.1"/>
    </source>
</evidence>
<dbReference type="RefSeq" id="WP_145873549.1">
    <property type="nucleotide sequence ID" value="NZ_CP046904.1"/>
</dbReference>
<evidence type="ECO:0000313" key="3">
    <source>
        <dbReference type="EMBL" id="TWI49896.1"/>
    </source>
</evidence>
<dbReference type="PANTHER" id="PTHR37957">
    <property type="entry name" value="BLR7070 PROTEIN"/>
    <property type="match status" value="1"/>
</dbReference>
<dbReference type="Proteomes" id="UP000315112">
    <property type="component" value="Unassembled WGS sequence"/>
</dbReference>
<dbReference type="Pfam" id="PF13449">
    <property type="entry name" value="Phytase-like"/>
    <property type="match status" value="1"/>
</dbReference>
<dbReference type="EMBL" id="VLKW01000002">
    <property type="protein sequence ID" value="TWI49896.1"/>
    <property type="molecule type" value="Genomic_DNA"/>
</dbReference>
<reference evidence="3" key="2">
    <citation type="submission" date="2019-07" db="EMBL/GenBank/DDBJ databases">
        <authorList>
            <person name="Whitman W."/>
            <person name="Huntemann M."/>
            <person name="Clum A."/>
            <person name="Pillay M."/>
            <person name="Palaniappan K."/>
            <person name="Varghese N."/>
            <person name="Mikhailova N."/>
            <person name="Stamatis D."/>
            <person name="Reddy T."/>
            <person name="Daum C."/>
            <person name="Shapiro N."/>
            <person name="Ivanova N."/>
            <person name="Kyrpides N."/>
            <person name="Woyke T."/>
        </authorList>
    </citation>
    <scope>NUCLEOTIDE SEQUENCE</scope>
    <source>
        <strain evidence="3">CGMCC 1.10685</strain>
    </source>
</reference>
<dbReference type="Proteomes" id="UP000437862">
    <property type="component" value="Chromosome"/>
</dbReference>
<evidence type="ECO:0000313" key="5">
    <source>
        <dbReference type="Proteomes" id="UP000437862"/>
    </source>
</evidence>
<proteinExistence type="predicted"/>
<evidence type="ECO:0000259" key="1">
    <source>
        <dbReference type="Pfam" id="PF13449"/>
    </source>
</evidence>
<keyword evidence="5" id="KW-1185">Reference proteome</keyword>
<reference evidence="3 4" key="1">
    <citation type="journal article" date="2015" name="Stand. Genomic Sci.">
        <title>Genomic Encyclopedia of Bacterial and Archaeal Type Strains, Phase III: the genomes of soil and plant-associated and newly described type strains.</title>
        <authorList>
            <person name="Whitman W.B."/>
            <person name="Woyke T."/>
            <person name="Klenk H.P."/>
            <person name="Zhou Y."/>
            <person name="Lilburn T.G."/>
            <person name="Beck B.J."/>
            <person name="De Vos P."/>
            <person name="Vandamme P."/>
            <person name="Eisen J.A."/>
            <person name="Garrity G."/>
            <person name="Hugenholtz P."/>
            <person name="Kyrpides N.C."/>
        </authorList>
    </citation>
    <scope>NUCLEOTIDE SEQUENCE [LARGE SCALE GENOMIC DNA]</scope>
    <source>
        <strain evidence="3 4">CGMCC 1.10685</strain>
    </source>
</reference>